<keyword evidence="5 7" id="KW-1133">Transmembrane helix</keyword>
<evidence type="ECO:0000256" key="7">
    <source>
        <dbReference type="SAM" id="Phobius"/>
    </source>
</evidence>
<dbReference type="OrthoDB" id="9781469at2"/>
<dbReference type="InterPro" id="IPR011701">
    <property type="entry name" value="MFS"/>
</dbReference>
<evidence type="ECO:0000256" key="3">
    <source>
        <dbReference type="ARBA" id="ARBA00022475"/>
    </source>
</evidence>
<feature type="transmembrane region" description="Helical" evidence="7">
    <location>
        <begin position="173"/>
        <end position="194"/>
    </location>
</feature>
<evidence type="ECO:0000256" key="2">
    <source>
        <dbReference type="ARBA" id="ARBA00022448"/>
    </source>
</evidence>
<dbReference type="STRING" id="1136941.ACH46_00675"/>
<dbReference type="Gene3D" id="1.20.1250.20">
    <property type="entry name" value="MFS general substrate transporter like domains"/>
    <property type="match status" value="1"/>
</dbReference>
<feature type="transmembrane region" description="Helical" evidence="7">
    <location>
        <begin position="237"/>
        <end position="254"/>
    </location>
</feature>
<proteinExistence type="predicted"/>
<feature type="transmembrane region" description="Helical" evidence="7">
    <location>
        <begin position="56"/>
        <end position="77"/>
    </location>
</feature>
<organism evidence="9 10">
    <name type="scientific">Gordonia phthalatica</name>
    <dbReference type="NCBI Taxonomy" id="1136941"/>
    <lineage>
        <taxon>Bacteria</taxon>
        <taxon>Bacillati</taxon>
        <taxon>Actinomycetota</taxon>
        <taxon>Actinomycetes</taxon>
        <taxon>Mycobacteriales</taxon>
        <taxon>Gordoniaceae</taxon>
        <taxon>Gordonia</taxon>
    </lineage>
</organism>
<comment type="subcellular location">
    <subcellularLocation>
        <location evidence="1">Cell membrane</location>
        <topology evidence="1">Multi-pass membrane protein</topology>
    </subcellularLocation>
</comment>
<gene>
    <name evidence="9" type="ORF">ACH46_00675</name>
</gene>
<feature type="transmembrane region" description="Helical" evidence="7">
    <location>
        <begin position="411"/>
        <end position="428"/>
    </location>
</feature>
<dbReference type="SUPFAM" id="SSF103473">
    <property type="entry name" value="MFS general substrate transporter"/>
    <property type="match status" value="1"/>
</dbReference>
<dbReference type="PATRIC" id="fig|1136941.3.peg.137"/>
<reference evidence="10" key="1">
    <citation type="submission" date="2015-06" db="EMBL/GenBank/DDBJ databases">
        <title>Complete genome sequence and metabolic analysis of phthalate degradation pathway in Gordonia sp. QH-11.</title>
        <authorList>
            <person name="Jin D."/>
            <person name="Kong X."/>
            <person name="Bai Z."/>
        </authorList>
    </citation>
    <scope>NUCLEOTIDE SEQUENCE [LARGE SCALE GENOMIC DNA]</scope>
    <source>
        <strain evidence="10">QH-11</strain>
    </source>
</reference>
<feature type="transmembrane region" description="Helical" evidence="7">
    <location>
        <begin position="89"/>
        <end position="111"/>
    </location>
</feature>
<dbReference type="PRINTS" id="PR01036">
    <property type="entry name" value="TCRTETB"/>
</dbReference>
<dbReference type="GO" id="GO:0022857">
    <property type="term" value="F:transmembrane transporter activity"/>
    <property type="evidence" value="ECO:0007669"/>
    <property type="project" value="InterPro"/>
</dbReference>
<feature type="transmembrane region" description="Helical" evidence="7">
    <location>
        <begin position="340"/>
        <end position="359"/>
    </location>
</feature>
<dbReference type="EMBL" id="CP011853">
    <property type="protein sequence ID" value="ALG86489.1"/>
    <property type="molecule type" value="Genomic_DNA"/>
</dbReference>
<protein>
    <submittedName>
        <fullName evidence="9">MFS transporter</fullName>
    </submittedName>
</protein>
<feature type="transmembrane region" description="Helical" evidence="7">
    <location>
        <begin position="274"/>
        <end position="295"/>
    </location>
</feature>
<keyword evidence="6 7" id="KW-0472">Membrane</keyword>
<feature type="transmembrane region" description="Helical" evidence="7">
    <location>
        <begin position="206"/>
        <end position="225"/>
    </location>
</feature>
<dbReference type="InterPro" id="IPR036259">
    <property type="entry name" value="MFS_trans_sf"/>
</dbReference>
<dbReference type="InterPro" id="IPR020846">
    <property type="entry name" value="MFS_dom"/>
</dbReference>
<dbReference type="Proteomes" id="UP000063789">
    <property type="component" value="Chromosome"/>
</dbReference>
<accession>A0A0N9NH60</accession>
<evidence type="ECO:0000256" key="1">
    <source>
        <dbReference type="ARBA" id="ARBA00004651"/>
    </source>
</evidence>
<feature type="transmembrane region" description="Helical" evidence="7">
    <location>
        <begin position="117"/>
        <end position="136"/>
    </location>
</feature>
<evidence type="ECO:0000259" key="8">
    <source>
        <dbReference type="PROSITE" id="PS50850"/>
    </source>
</evidence>
<reference evidence="9 10" key="2">
    <citation type="journal article" date="2017" name="Int. J. Syst. Evol. Microbiol.">
        <title>Gordonia phthalatica sp. nov., a di-n-butyl phthalate-degrading bacterium isolated from activated sludge.</title>
        <authorList>
            <person name="Jin D."/>
            <person name="Kong X."/>
            <person name="Jia M."/>
            <person name="Yu X."/>
            <person name="Wang X."/>
            <person name="Zhuang X."/>
            <person name="Deng Y."/>
            <person name="Bai Z."/>
        </authorList>
    </citation>
    <scope>NUCLEOTIDE SEQUENCE [LARGE SCALE GENOMIC DNA]</scope>
    <source>
        <strain evidence="9 10">QH-11</strain>
    </source>
</reference>
<feature type="transmembrane region" description="Helical" evidence="7">
    <location>
        <begin position="365"/>
        <end position="390"/>
    </location>
</feature>
<evidence type="ECO:0000313" key="9">
    <source>
        <dbReference type="EMBL" id="ALG86489.1"/>
    </source>
</evidence>
<dbReference type="KEGG" id="goq:ACH46_00675"/>
<feature type="transmembrane region" description="Helical" evidence="7">
    <location>
        <begin position="17"/>
        <end position="44"/>
    </location>
</feature>
<feature type="transmembrane region" description="Helical" evidence="7">
    <location>
        <begin position="315"/>
        <end position="333"/>
    </location>
</feature>
<dbReference type="InterPro" id="IPR005829">
    <property type="entry name" value="Sugar_transporter_CS"/>
</dbReference>
<dbReference type="AlphaFoldDB" id="A0A0N9NH60"/>
<keyword evidence="4 7" id="KW-0812">Transmembrane</keyword>
<name>A0A0N9NH60_9ACTN</name>
<dbReference type="Pfam" id="PF07690">
    <property type="entry name" value="MFS_1"/>
    <property type="match status" value="1"/>
</dbReference>
<dbReference type="GO" id="GO:0005886">
    <property type="term" value="C:plasma membrane"/>
    <property type="evidence" value="ECO:0007669"/>
    <property type="project" value="UniProtKB-SubCell"/>
</dbReference>
<dbReference type="PROSITE" id="PS00216">
    <property type="entry name" value="SUGAR_TRANSPORT_1"/>
    <property type="match status" value="1"/>
</dbReference>
<sequence length="517" mass="53287">MSTGLATESPTLSTRRAWLATAVLSASLLVIVMDMTILNVALPAMSADLKPSADQVLWIVDVYSLVLAGLLVPAAALADRWGRKRLLMAGYATFGLASLLVLFADSAVAVIGIRTLLGIGGAFIMPTTLSTIRVLFTDARERARALAVWASIAGLGAAIGPLIGGFLVEQFSWQSAFLVNVPLMALAVVGAAFLIPESRSADPGVWDWLGIVLSFSGITLLMWSVKHFGAQSSLLVPGGWAAMIGGSVLLTLFIRRSLRQERPMLDFGLFRNRVFTGGIAGALGSMFAMAAALLLLAQWLQAVEGSSPIRAGVELIPLAIAAAIASLAAPALAERIGPRTVMAGGIAMAGLGMIVIYLVPGELHYASVVVSLCLVGIGMGSLAIGSALIMSGSPENRAGNAAAMEETSYELGSVVGVALLGSIAAVLYRQQLDGSDVLAGLDPTAGEAARESIGSAAATAQELHLPDLAHDAGVAFTESMQVTNLIGGLLMLGVAATVFALVPKGTRLDATNSDVSR</sequence>
<evidence type="ECO:0000256" key="5">
    <source>
        <dbReference type="ARBA" id="ARBA00022989"/>
    </source>
</evidence>
<evidence type="ECO:0000256" key="4">
    <source>
        <dbReference type="ARBA" id="ARBA00022692"/>
    </source>
</evidence>
<dbReference type="PROSITE" id="PS50850">
    <property type="entry name" value="MFS"/>
    <property type="match status" value="1"/>
</dbReference>
<feature type="transmembrane region" description="Helical" evidence="7">
    <location>
        <begin position="148"/>
        <end position="167"/>
    </location>
</feature>
<keyword evidence="10" id="KW-1185">Reference proteome</keyword>
<feature type="domain" description="Major facilitator superfamily (MFS) profile" evidence="8">
    <location>
        <begin position="20"/>
        <end position="505"/>
    </location>
</feature>
<evidence type="ECO:0000256" key="6">
    <source>
        <dbReference type="ARBA" id="ARBA00023136"/>
    </source>
</evidence>
<keyword evidence="2" id="KW-0813">Transport</keyword>
<dbReference type="CDD" id="cd17321">
    <property type="entry name" value="MFS_MMR_MDR_like"/>
    <property type="match status" value="1"/>
</dbReference>
<feature type="transmembrane region" description="Helical" evidence="7">
    <location>
        <begin position="485"/>
        <end position="502"/>
    </location>
</feature>
<dbReference type="PANTHER" id="PTHR42718:SF47">
    <property type="entry name" value="METHYL VIOLOGEN RESISTANCE PROTEIN SMVA"/>
    <property type="match status" value="1"/>
</dbReference>
<dbReference type="Gene3D" id="1.20.1720.10">
    <property type="entry name" value="Multidrug resistance protein D"/>
    <property type="match status" value="1"/>
</dbReference>
<dbReference type="RefSeq" id="WP_062394796.1">
    <property type="nucleotide sequence ID" value="NZ_CP011853.1"/>
</dbReference>
<keyword evidence="3" id="KW-1003">Cell membrane</keyword>
<dbReference type="PANTHER" id="PTHR42718">
    <property type="entry name" value="MAJOR FACILITATOR SUPERFAMILY MULTIDRUG TRANSPORTER MFSC"/>
    <property type="match status" value="1"/>
</dbReference>
<evidence type="ECO:0000313" key="10">
    <source>
        <dbReference type="Proteomes" id="UP000063789"/>
    </source>
</evidence>